<dbReference type="Proteomes" id="UP001472677">
    <property type="component" value="Unassembled WGS sequence"/>
</dbReference>
<evidence type="ECO:0000313" key="1">
    <source>
        <dbReference type="EMBL" id="KAK8496712.1"/>
    </source>
</evidence>
<evidence type="ECO:0000313" key="2">
    <source>
        <dbReference type="Proteomes" id="UP001472677"/>
    </source>
</evidence>
<name>A0ABR2ARQ8_9ROSI</name>
<dbReference type="EMBL" id="JBBPBM010000352">
    <property type="protein sequence ID" value="KAK8496712.1"/>
    <property type="molecule type" value="Genomic_DNA"/>
</dbReference>
<comment type="caution">
    <text evidence="1">The sequence shown here is derived from an EMBL/GenBank/DDBJ whole genome shotgun (WGS) entry which is preliminary data.</text>
</comment>
<accession>A0ABR2ARQ8</accession>
<proteinExistence type="predicted"/>
<organism evidence="1 2">
    <name type="scientific">Hibiscus sabdariffa</name>
    <name type="common">roselle</name>
    <dbReference type="NCBI Taxonomy" id="183260"/>
    <lineage>
        <taxon>Eukaryota</taxon>
        <taxon>Viridiplantae</taxon>
        <taxon>Streptophyta</taxon>
        <taxon>Embryophyta</taxon>
        <taxon>Tracheophyta</taxon>
        <taxon>Spermatophyta</taxon>
        <taxon>Magnoliopsida</taxon>
        <taxon>eudicotyledons</taxon>
        <taxon>Gunneridae</taxon>
        <taxon>Pentapetalae</taxon>
        <taxon>rosids</taxon>
        <taxon>malvids</taxon>
        <taxon>Malvales</taxon>
        <taxon>Malvaceae</taxon>
        <taxon>Malvoideae</taxon>
        <taxon>Hibiscus</taxon>
    </lineage>
</organism>
<protein>
    <submittedName>
        <fullName evidence="1">Uncharacterized protein</fullName>
    </submittedName>
</protein>
<keyword evidence="2" id="KW-1185">Reference proteome</keyword>
<gene>
    <name evidence="1" type="ORF">V6N12_066119</name>
</gene>
<sequence>MDTRGVGSCPRSKAFAYVGEPNGQSLDVGVVLCLCTIELVATIRMTRCATSHSRSGRANSNETDLQYYFPPTKNYSSSLYEEQDTTRRITANILLPWPSGKCQCLSYRGCRIYLEFLRENDIGLSSMS</sequence>
<reference evidence="1 2" key="1">
    <citation type="journal article" date="2024" name="G3 (Bethesda)">
        <title>Genome assembly of Hibiscus sabdariffa L. provides insights into metabolisms of medicinal natural products.</title>
        <authorList>
            <person name="Kim T."/>
        </authorList>
    </citation>
    <scope>NUCLEOTIDE SEQUENCE [LARGE SCALE GENOMIC DNA]</scope>
    <source>
        <strain evidence="1">TK-2024</strain>
        <tissue evidence="1">Old leaves</tissue>
    </source>
</reference>